<reference evidence="3" key="1">
    <citation type="submission" date="2016-11" db="EMBL/GenBank/DDBJ databases">
        <authorList>
            <person name="Varghese N."/>
            <person name="Submissions S."/>
        </authorList>
    </citation>
    <scope>NUCLEOTIDE SEQUENCE [LARGE SCALE GENOMIC DNA]</scope>
    <source>
        <strain evidence="3">DSM 27370</strain>
    </source>
</reference>
<evidence type="ECO:0000313" key="3">
    <source>
        <dbReference type="Proteomes" id="UP000184480"/>
    </source>
</evidence>
<evidence type="ECO:0000256" key="1">
    <source>
        <dbReference type="SAM" id="MobiDB-lite"/>
    </source>
</evidence>
<organism evidence="2 3">
    <name type="scientific">Dysgonomonas macrotermitis</name>
    <dbReference type="NCBI Taxonomy" id="1346286"/>
    <lineage>
        <taxon>Bacteria</taxon>
        <taxon>Pseudomonadati</taxon>
        <taxon>Bacteroidota</taxon>
        <taxon>Bacteroidia</taxon>
        <taxon>Bacteroidales</taxon>
        <taxon>Dysgonomonadaceae</taxon>
        <taxon>Dysgonomonas</taxon>
    </lineage>
</organism>
<dbReference type="Proteomes" id="UP000184480">
    <property type="component" value="Unassembled WGS sequence"/>
</dbReference>
<feature type="region of interest" description="Disordered" evidence="1">
    <location>
        <begin position="78"/>
        <end position="102"/>
    </location>
</feature>
<sequence length="102" mass="11780">MGISIRFKRRFNLPNKMYEGERIEKKVSRILTSKEPITDEAPIIHQERKMGVEAQYNIRTDRFDLAIEAMDAVSKFKTAKRDNVNKIDEPQPEGGDPNTSDN</sequence>
<evidence type="ECO:0000313" key="2">
    <source>
        <dbReference type="EMBL" id="SHF29288.1"/>
    </source>
</evidence>
<accession>A0A1M5AG68</accession>
<dbReference type="RefSeq" id="WP_062185200.1">
    <property type="nucleotide sequence ID" value="NZ_BBXL01000042.1"/>
</dbReference>
<protein>
    <submittedName>
        <fullName evidence="2">Uncharacterized protein</fullName>
    </submittedName>
</protein>
<proteinExistence type="predicted"/>
<feature type="compositionally biased region" description="Basic and acidic residues" evidence="1">
    <location>
        <begin position="79"/>
        <end position="89"/>
    </location>
</feature>
<gene>
    <name evidence="2" type="ORF">SAMN05444362_10542</name>
</gene>
<dbReference type="EMBL" id="FQUC01000005">
    <property type="protein sequence ID" value="SHF29288.1"/>
    <property type="molecule type" value="Genomic_DNA"/>
</dbReference>
<dbReference type="STRING" id="1346286.SAMN05444362_10542"/>
<dbReference type="AlphaFoldDB" id="A0A1M5AG68"/>
<keyword evidence="3" id="KW-1185">Reference proteome</keyword>
<name>A0A1M5AG68_9BACT</name>